<keyword evidence="2 4" id="KW-0238">DNA-binding</keyword>
<dbReference type="Proteomes" id="UP000236732">
    <property type="component" value="Unassembled WGS sequence"/>
</dbReference>
<dbReference type="PROSITE" id="PS50977">
    <property type="entry name" value="HTH_TETR_2"/>
    <property type="match status" value="1"/>
</dbReference>
<dbReference type="InterPro" id="IPR001647">
    <property type="entry name" value="HTH_TetR"/>
</dbReference>
<evidence type="ECO:0000313" key="7">
    <source>
        <dbReference type="Proteomes" id="UP000236732"/>
    </source>
</evidence>
<dbReference type="AlphaFoldDB" id="A0A1H6EPD5"/>
<sequence length="240" mass="26260">MSIDEGERADGMMSRRERLRVETSREIKAIALRQMAQGGPGAISLRGIAREMGMTARAIYSYFPTRDDLITALISEIAASLADTLESASNAVPNTDPGGRLMAWGQALREWALAHPESFRLFYGHPVPGYQPPENGPVDQTARRVCRELTRLVATAWPHARHNQPDDTSWSDLHPDYVAKIQADLPDVPPAAAALALRVWGRMHGLVALEIDGHIHPVAGNPAALHRAEMLDLVRSLGLS</sequence>
<reference evidence="6 7" key="1">
    <citation type="submission" date="2016-10" db="EMBL/GenBank/DDBJ databases">
        <authorList>
            <person name="de Groot N.N."/>
        </authorList>
    </citation>
    <scope>NUCLEOTIDE SEQUENCE [LARGE SCALE GENOMIC DNA]</scope>
    <source>
        <strain evidence="6 7">CGMCC 4.7037</strain>
    </source>
</reference>
<keyword evidence="3" id="KW-0804">Transcription</keyword>
<evidence type="ECO:0000256" key="4">
    <source>
        <dbReference type="PROSITE-ProRule" id="PRU00335"/>
    </source>
</evidence>
<dbReference type="InterPro" id="IPR009057">
    <property type="entry name" value="Homeodomain-like_sf"/>
</dbReference>
<dbReference type="InterPro" id="IPR025996">
    <property type="entry name" value="MT1864/Rv1816-like_C"/>
</dbReference>
<dbReference type="Pfam" id="PF13305">
    <property type="entry name" value="TetR_C_33"/>
    <property type="match status" value="1"/>
</dbReference>
<feature type="DNA-binding region" description="H-T-H motif" evidence="4">
    <location>
        <begin position="44"/>
        <end position="63"/>
    </location>
</feature>
<feature type="domain" description="HTH tetR-type" evidence="5">
    <location>
        <begin position="21"/>
        <end position="81"/>
    </location>
</feature>
<name>A0A1H6EPD5_9ACTN</name>
<evidence type="ECO:0000256" key="2">
    <source>
        <dbReference type="ARBA" id="ARBA00023125"/>
    </source>
</evidence>
<accession>A0A1H6EPD5</accession>
<dbReference type="GO" id="GO:0003700">
    <property type="term" value="F:DNA-binding transcription factor activity"/>
    <property type="evidence" value="ECO:0007669"/>
    <property type="project" value="TreeGrafter"/>
</dbReference>
<protein>
    <submittedName>
        <fullName evidence="6">Transcriptional regulator, TetR family</fullName>
    </submittedName>
</protein>
<dbReference type="PANTHER" id="PTHR30055">
    <property type="entry name" value="HTH-TYPE TRANSCRIPTIONAL REGULATOR RUTR"/>
    <property type="match status" value="1"/>
</dbReference>
<dbReference type="GO" id="GO:0000976">
    <property type="term" value="F:transcription cis-regulatory region binding"/>
    <property type="evidence" value="ECO:0007669"/>
    <property type="project" value="TreeGrafter"/>
</dbReference>
<dbReference type="InterPro" id="IPR050109">
    <property type="entry name" value="HTH-type_TetR-like_transc_reg"/>
</dbReference>
<gene>
    <name evidence="6" type="ORF">SAMN05444920_1146</name>
</gene>
<evidence type="ECO:0000256" key="1">
    <source>
        <dbReference type="ARBA" id="ARBA00023015"/>
    </source>
</evidence>
<proteinExistence type="predicted"/>
<keyword evidence="1" id="KW-0805">Transcription regulation</keyword>
<evidence type="ECO:0000313" key="6">
    <source>
        <dbReference type="EMBL" id="SEG99730.1"/>
    </source>
</evidence>
<dbReference type="Pfam" id="PF00440">
    <property type="entry name" value="TetR_N"/>
    <property type="match status" value="1"/>
</dbReference>
<dbReference type="SUPFAM" id="SSF46689">
    <property type="entry name" value="Homeodomain-like"/>
    <property type="match status" value="1"/>
</dbReference>
<dbReference type="InterPro" id="IPR036271">
    <property type="entry name" value="Tet_transcr_reg_TetR-rel_C_sf"/>
</dbReference>
<dbReference type="Gene3D" id="1.10.357.10">
    <property type="entry name" value="Tetracycline Repressor, domain 2"/>
    <property type="match status" value="1"/>
</dbReference>
<keyword evidence="7" id="KW-1185">Reference proteome</keyword>
<dbReference type="PANTHER" id="PTHR30055:SF243">
    <property type="entry name" value="HTH-TYPE TRANSCRIPTIONAL REGULATOR RV1816"/>
    <property type="match status" value="1"/>
</dbReference>
<evidence type="ECO:0000259" key="5">
    <source>
        <dbReference type="PROSITE" id="PS50977"/>
    </source>
</evidence>
<dbReference type="RefSeq" id="WP_235030646.1">
    <property type="nucleotide sequence ID" value="NZ_FNVT01000014.1"/>
</dbReference>
<dbReference type="SUPFAM" id="SSF48498">
    <property type="entry name" value="Tetracyclin repressor-like, C-terminal domain"/>
    <property type="match status" value="1"/>
</dbReference>
<dbReference type="EMBL" id="FNVT01000014">
    <property type="protein sequence ID" value="SEG99730.1"/>
    <property type="molecule type" value="Genomic_DNA"/>
</dbReference>
<organism evidence="6 7">
    <name type="scientific">Nonomuraea solani</name>
    <dbReference type="NCBI Taxonomy" id="1144553"/>
    <lineage>
        <taxon>Bacteria</taxon>
        <taxon>Bacillati</taxon>
        <taxon>Actinomycetota</taxon>
        <taxon>Actinomycetes</taxon>
        <taxon>Streptosporangiales</taxon>
        <taxon>Streptosporangiaceae</taxon>
        <taxon>Nonomuraea</taxon>
    </lineage>
</organism>
<evidence type="ECO:0000256" key="3">
    <source>
        <dbReference type="ARBA" id="ARBA00023163"/>
    </source>
</evidence>